<dbReference type="AlphaFoldDB" id="U5E8H3"/>
<dbReference type="GeneID" id="91513790"/>
<feature type="region of interest" description="Disordered" evidence="1">
    <location>
        <begin position="435"/>
        <end position="476"/>
    </location>
</feature>
<dbReference type="OrthoDB" id="4509678at2"/>
<dbReference type="RefSeq" id="WP_019049524.1">
    <property type="nucleotide sequence ID" value="NZ_BAFO02000020.1"/>
</dbReference>
<evidence type="ECO:0000256" key="1">
    <source>
        <dbReference type="SAM" id="MobiDB-lite"/>
    </source>
</evidence>
<keyword evidence="3" id="KW-1185">Reference proteome</keyword>
<name>U5E8H3_NOCAS</name>
<feature type="region of interest" description="Disordered" evidence="1">
    <location>
        <begin position="189"/>
        <end position="210"/>
    </location>
</feature>
<protein>
    <submittedName>
        <fullName evidence="2">Uncharacterized protein</fullName>
    </submittedName>
</protein>
<dbReference type="STRING" id="1824.SAMN05444423_101942"/>
<dbReference type="SUPFAM" id="SSF140453">
    <property type="entry name" value="EsxAB dimer-like"/>
    <property type="match status" value="1"/>
</dbReference>
<evidence type="ECO:0000313" key="2">
    <source>
        <dbReference type="EMBL" id="GAD83640.1"/>
    </source>
</evidence>
<proteinExistence type="predicted"/>
<dbReference type="EMBL" id="BAFO02000020">
    <property type="protein sequence ID" value="GAD83640.1"/>
    <property type="molecule type" value="Genomic_DNA"/>
</dbReference>
<dbReference type="Gene3D" id="1.10.287.1060">
    <property type="entry name" value="ESAT-6-like"/>
    <property type="match status" value="1"/>
</dbReference>
<feature type="compositionally biased region" description="Polar residues" evidence="1">
    <location>
        <begin position="194"/>
        <end position="205"/>
    </location>
</feature>
<reference evidence="2 3" key="1">
    <citation type="journal article" date="2014" name="BMC Genomics">
        <title>Genome based analysis of type-I polyketide synthase and nonribosomal peptide synthetase gene clusters in seven strains of five representative Nocardia species.</title>
        <authorList>
            <person name="Komaki H."/>
            <person name="Ichikawa N."/>
            <person name="Hosoyama A."/>
            <person name="Takahashi-Nakaguchi A."/>
            <person name="Matsuzawa T."/>
            <person name="Suzuki K."/>
            <person name="Fujita N."/>
            <person name="Gonoi T."/>
        </authorList>
    </citation>
    <scope>NUCLEOTIDE SEQUENCE [LARGE SCALE GENOMIC DNA]</scope>
    <source>
        <strain evidence="2 3">NBRC 15531</strain>
    </source>
</reference>
<gene>
    <name evidence="2" type="ORF">NCAST_20_02080</name>
</gene>
<accession>U5E8H3</accession>
<evidence type="ECO:0000313" key="3">
    <source>
        <dbReference type="Proteomes" id="UP000017048"/>
    </source>
</evidence>
<organism evidence="2 3">
    <name type="scientific">Nocardia asteroides NBRC 15531</name>
    <dbReference type="NCBI Taxonomy" id="1110697"/>
    <lineage>
        <taxon>Bacteria</taxon>
        <taxon>Bacillati</taxon>
        <taxon>Actinomycetota</taxon>
        <taxon>Actinomycetes</taxon>
        <taxon>Mycobacteriales</taxon>
        <taxon>Nocardiaceae</taxon>
        <taxon>Nocardia</taxon>
    </lineage>
</organism>
<dbReference type="eggNOG" id="ENOG5033USC">
    <property type="taxonomic scope" value="Bacteria"/>
</dbReference>
<dbReference type="InterPro" id="IPR036689">
    <property type="entry name" value="ESAT-6-like_sf"/>
</dbReference>
<sequence>MTDLSVVTIGISALRGFHPETTTGSIARDIDALVVGFKKHMTDMHTKVDATQDNWKGDASRAANERALGERLAGNKLAAELEDIATAFRTHGSAMDGYRNAAVKAADDYLYQGFLVADDGTVTVPAGKKDVPGPVPGMTIPMTTEQLSTYATDSSSRVKELIAQFVAEDQKLSQLVGQELQDLTQKANGEEGLGQQQHTIPTTGGRNDPERVQTSAAAFQQMFGRLPTSSTDWATAEILNPTSQDPKYQGVAPVIKVAKIEPVPGQGVVRIGAYIPAEEVFNIPDNDLGDNRAEDPNFDPEQTRVATYIDYENGLVVTRQNPSVTTSGDVAVGSPDVHVQQLPNGSVRIQYDAANAFAPPGSSLSGHTVNGDLVVAPTSGNPGSPRVVAGGTIGDYPSMEIYQDNSAGAGRPVLIDAADSGSKWGPLTNLPFHHEVGGGSSMRDPFEADADITTPDYPATKLGDPSDPPTVNGARR</sequence>
<comment type="caution">
    <text evidence="2">The sequence shown here is derived from an EMBL/GenBank/DDBJ whole genome shotgun (WGS) entry which is preliminary data.</text>
</comment>
<dbReference type="Proteomes" id="UP000017048">
    <property type="component" value="Unassembled WGS sequence"/>
</dbReference>